<dbReference type="GO" id="GO:0016627">
    <property type="term" value="F:oxidoreductase activity, acting on the CH-CH group of donors"/>
    <property type="evidence" value="ECO:0007669"/>
    <property type="project" value="InterPro"/>
</dbReference>
<dbReference type="SUPFAM" id="SSF56645">
    <property type="entry name" value="Acyl-CoA dehydrogenase NM domain-like"/>
    <property type="match status" value="1"/>
</dbReference>
<dbReference type="AlphaFoldDB" id="A0A369CGH1"/>
<evidence type="ECO:0000256" key="10">
    <source>
        <dbReference type="RuleBase" id="RU362125"/>
    </source>
</evidence>
<evidence type="ECO:0000256" key="4">
    <source>
        <dbReference type="ARBA" id="ARBA00022827"/>
    </source>
</evidence>
<dbReference type="InterPro" id="IPR036250">
    <property type="entry name" value="AcylCo_DH-like_C"/>
</dbReference>
<dbReference type="Pfam" id="PF00441">
    <property type="entry name" value="Acyl-CoA_dh_1"/>
    <property type="match status" value="1"/>
</dbReference>
<evidence type="ECO:0000313" key="15">
    <source>
        <dbReference type="EMBL" id="RCX32348.1"/>
    </source>
</evidence>
<evidence type="ECO:0000256" key="1">
    <source>
        <dbReference type="ARBA" id="ARBA00001974"/>
    </source>
</evidence>
<evidence type="ECO:0000259" key="13">
    <source>
        <dbReference type="Pfam" id="PF02771"/>
    </source>
</evidence>
<dbReference type="RefSeq" id="WP_114279142.1">
    <property type="nucleotide sequence ID" value="NZ_QPJY01000002.1"/>
</dbReference>
<evidence type="ECO:0000259" key="12">
    <source>
        <dbReference type="Pfam" id="PF02770"/>
    </source>
</evidence>
<dbReference type="EC" id="1.3.99.41" evidence="8"/>
<evidence type="ECO:0000256" key="5">
    <source>
        <dbReference type="ARBA" id="ARBA00023002"/>
    </source>
</evidence>
<comment type="catalytic activity">
    <reaction evidence="6">
        <text>3-(methylsulfanyl)propanoyl-CoA + oxidized [electron-transfer flavoprotein] + H(+) = 3-(methylsulfanyl)acryloyl-CoA + reduced [electron-transfer flavoprotein]</text>
        <dbReference type="Rhea" id="RHEA:52612"/>
        <dbReference type="Rhea" id="RHEA-COMP:10685"/>
        <dbReference type="Rhea" id="RHEA-COMP:10686"/>
        <dbReference type="ChEBI" id="CHEBI:15378"/>
        <dbReference type="ChEBI" id="CHEBI:57692"/>
        <dbReference type="ChEBI" id="CHEBI:58307"/>
        <dbReference type="ChEBI" id="CHEBI:82815"/>
        <dbReference type="ChEBI" id="CHEBI:84994"/>
        <dbReference type="EC" id="1.3.99.41"/>
    </reaction>
    <physiologicalReaction direction="left-to-right" evidence="6">
        <dbReference type="Rhea" id="RHEA:52613"/>
    </physiologicalReaction>
</comment>
<organism evidence="15 16">
    <name type="scientific">Thioalbus denitrificans</name>
    <dbReference type="NCBI Taxonomy" id="547122"/>
    <lineage>
        <taxon>Bacteria</taxon>
        <taxon>Pseudomonadati</taxon>
        <taxon>Pseudomonadota</taxon>
        <taxon>Gammaproteobacteria</taxon>
        <taxon>Chromatiales</taxon>
        <taxon>Ectothiorhodospiraceae</taxon>
        <taxon>Thioalbus</taxon>
    </lineage>
</organism>
<dbReference type="SUPFAM" id="SSF47203">
    <property type="entry name" value="Acyl-CoA dehydrogenase C-terminal domain-like"/>
    <property type="match status" value="1"/>
</dbReference>
<proteinExistence type="inferred from homology"/>
<dbReference type="InterPro" id="IPR052166">
    <property type="entry name" value="Diverse_Acyl-CoA_DH"/>
</dbReference>
<dbReference type="EMBL" id="QPJY01000002">
    <property type="protein sequence ID" value="RCX32348.1"/>
    <property type="molecule type" value="Genomic_DNA"/>
</dbReference>
<evidence type="ECO:0000256" key="2">
    <source>
        <dbReference type="ARBA" id="ARBA00009347"/>
    </source>
</evidence>
<evidence type="ECO:0000259" key="11">
    <source>
        <dbReference type="Pfam" id="PF00441"/>
    </source>
</evidence>
<dbReference type="PANTHER" id="PTHR42803">
    <property type="entry name" value="ACYL-COA DEHYDROGENASE"/>
    <property type="match status" value="1"/>
</dbReference>
<feature type="domain" description="Acyl-CoA dehydrogenase/oxidase C-terminal" evidence="11">
    <location>
        <begin position="283"/>
        <end position="454"/>
    </location>
</feature>
<feature type="domain" description="Acyl-CoA dehydrogenase/oxidase N-terminal" evidence="13">
    <location>
        <begin position="79"/>
        <end position="158"/>
    </location>
</feature>
<dbReference type="Gene3D" id="1.10.540.10">
    <property type="entry name" value="Acyl-CoA dehydrogenase/oxidase, N-terminal domain"/>
    <property type="match status" value="1"/>
</dbReference>
<dbReference type="InterPro" id="IPR006091">
    <property type="entry name" value="Acyl-CoA_Oxase/DH_mid-dom"/>
</dbReference>
<dbReference type="Pfam" id="PF12806">
    <property type="entry name" value="Acyl-CoA_dh_C"/>
    <property type="match status" value="1"/>
</dbReference>
<comment type="similarity">
    <text evidence="2 10">Belongs to the acyl-CoA dehydrogenase family.</text>
</comment>
<evidence type="ECO:0000256" key="8">
    <source>
        <dbReference type="ARBA" id="ARBA00066694"/>
    </source>
</evidence>
<evidence type="ECO:0000259" key="14">
    <source>
        <dbReference type="Pfam" id="PF12806"/>
    </source>
</evidence>
<keyword evidence="16" id="KW-1185">Reference proteome</keyword>
<comment type="function">
    <text evidence="7">Involved in the assimilation of dimethylsulphoniopropionate (DMSP), an important compound in the fixation of carbon in marine phytoplankton, by mediating the conversion of 3-(methylthio)propanoyl-CoA (MMPA-CoA) to 3-(methylthio)acryloyl-CoA (MTA-CoA).</text>
</comment>
<feature type="domain" description="Acyl-CoA oxidase/dehydrogenase middle" evidence="12">
    <location>
        <begin position="163"/>
        <end position="271"/>
    </location>
</feature>
<evidence type="ECO:0000313" key="16">
    <source>
        <dbReference type="Proteomes" id="UP000252707"/>
    </source>
</evidence>
<gene>
    <name evidence="15" type="ORF">DFQ59_102710</name>
</gene>
<comment type="cofactor">
    <cofactor evidence="1 10">
        <name>FAD</name>
        <dbReference type="ChEBI" id="CHEBI:57692"/>
    </cofactor>
</comment>
<evidence type="ECO:0000256" key="3">
    <source>
        <dbReference type="ARBA" id="ARBA00022630"/>
    </source>
</evidence>
<keyword evidence="5 10" id="KW-0560">Oxidoreductase</keyword>
<evidence type="ECO:0000256" key="6">
    <source>
        <dbReference type="ARBA" id="ARBA00051388"/>
    </source>
</evidence>
<dbReference type="InterPro" id="IPR046373">
    <property type="entry name" value="Acyl-CoA_Oxase/DH_mid-dom_sf"/>
</dbReference>
<evidence type="ECO:0000256" key="7">
    <source>
        <dbReference type="ARBA" id="ARBA00058683"/>
    </source>
</evidence>
<name>A0A369CGH1_9GAMM</name>
<dbReference type="OrthoDB" id="9764895at2"/>
<dbReference type="PANTHER" id="PTHR42803:SF1">
    <property type="entry name" value="BROAD-SPECIFICITY LINEAR ACYL-COA DEHYDROGENASE FADE5"/>
    <property type="match status" value="1"/>
</dbReference>
<dbReference type="InterPro" id="IPR013786">
    <property type="entry name" value="AcylCoA_DH/ox_N"/>
</dbReference>
<dbReference type="InterPro" id="IPR037069">
    <property type="entry name" value="AcylCoA_DH/ox_N_sf"/>
</dbReference>
<keyword evidence="4 10" id="KW-0274">FAD</keyword>
<reference evidence="15 16" key="1">
    <citation type="submission" date="2018-07" db="EMBL/GenBank/DDBJ databases">
        <title>Genomic Encyclopedia of Type Strains, Phase IV (KMG-IV): sequencing the most valuable type-strain genomes for metagenomic binning, comparative biology and taxonomic classification.</title>
        <authorList>
            <person name="Goeker M."/>
        </authorList>
    </citation>
    <scope>NUCLEOTIDE SEQUENCE [LARGE SCALE GENOMIC DNA]</scope>
    <source>
        <strain evidence="15 16">DSM 26407</strain>
    </source>
</reference>
<dbReference type="GO" id="GO:0050660">
    <property type="term" value="F:flavin adenine dinucleotide binding"/>
    <property type="evidence" value="ECO:0007669"/>
    <property type="project" value="InterPro"/>
</dbReference>
<dbReference type="Proteomes" id="UP000252707">
    <property type="component" value="Unassembled WGS sequence"/>
</dbReference>
<dbReference type="Gene3D" id="1.20.140.10">
    <property type="entry name" value="Butyryl-CoA Dehydrogenase, subunit A, domain 3"/>
    <property type="match status" value="1"/>
</dbReference>
<feature type="domain" description="Acetyl-CoA dehydrogenase-like C-terminal" evidence="14">
    <location>
        <begin position="468"/>
        <end position="589"/>
    </location>
</feature>
<comment type="caution">
    <text evidence="15">The sequence shown here is derived from an EMBL/GenBank/DDBJ whole genome shotgun (WGS) entry which is preliminary data.</text>
</comment>
<keyword evidence="3 10" id="KW-0285">Flavoprotein</keyword>
<dbReference type="FunFam" id="2.40.110.10:FF:000031">
    <property type="entry name" value="Acyl-CoA dehydrogenase, putative"/>
    <property type="match status" value="1"/>
</dbReference>
<dbReference type="InterPro" id="IPR009100">
    <property type="entry name" value="AcylCoA_DH/oxidase_NM_dom_sf"/>
</dbReference>
<dbReference type="Gene3D" id="2.40.110.10">
    <property type="entry name" value="Butyryl-CoA Dehydrogenase, subunit A, domain 2"/>
    <property type="match status" value="1"/>
</dbReference>
<dbReference type="Pfam" id="PF02771">
    <property type="entry name" value="Acyl-CoA_dh_N"/>
    <property type="match status" value="1"/>
</dbReference>
<dbReference type="Pfam" id="PF02770">
    <property type="entry name" value="Acyl-CoA_dh_M"/>
    <property type="match status" value="1"/>
</dbReference>
<dbReference type="InterPro" id="IPR009075">
    <property type="entry name" value="AcylCo_DH/oxidase_C"/>
</dbReference>
<evidence type="ECO:0000256" key="9">
    <source>
        <dbReference type="ARBA" id="ARBA00069043"/>
    </source>
</evidence>
<sequence>MPTYRAPLRDMRFVYTELLEADRRLTALEPFAEASADLVEAVLEEGAKVCEGVLFPLNQAGDVEGCRLEEGAVRTPAGFPEAYRTWCGGGWTGLACDPDYGGQGLPETLGFMVEEMLCSANVSFSLYPGLTRGAYHALRAHGPEALRRLYLPRLVSGEWSGTMCLTEPHAGTDLGLLRTRAEPAEDGAWRITGTKIFITSGEHDLAENIVHLVLARLPDAPPGIKGLSLFLVPKFLPDGDGNPGERNAVACGALEHKMGIRASSTCVMNFDGATGWLVGEPHKGVACMFTMMNTERLAIGIQGLGLAEVAYQNAAAYARERLQSRALSGPRQPEQAADSILVHPDVRRMLLTARACNEGARALAGWTAMQIDLSRHHPEPEAREAAEDLVALVTPVVKAFFTDYGFEAANHCLQVLGGHGYIREWGMEQYVRDARIASIYEGTNGIQALDLVRRKLYLHDGRLPERLFALMEETVSAHLEEAALAEFVGPLAAEVARLRALTDWLRTRAGENPEELGAAAVDYLRLTALTILAWLWTRMAAVAVNKQDGEEGGFYRAKLATGRFYMQRILPQNLALDAAIRAGAAPLMAHDESWF</sequence>
<protein>
    <recommendedName>
        <fullName evidence="9">3-methylmercaptopropionyl-CoA dehydrogenase</fullName>
        <ecNumber evidence="8">1.3.99.41</ecNumber>
    </recommendedName>
</protein>
<dbReference type="InterPro" id="IPR025878">
    <property type="entry name" value="Acyl-CoA_dh-like_C_dom"/>
</dbReference>
<accession>A0A369CGH1</accession>